<organism evidence="1 2">
    <name type="scientific">Pedobacter nyackensis</name>
    <dbReference type="NCBI Taxonomy" id="475255"/>
    <lineage>
        <taxon>Bacteria</taxon>
        <taxon>Pseudomonadati</taxon>
        <taxon>Bacteroidota</taxon>
        <taxon>Sphingobacteriia</taxon>
        <taxon>Sphingobacteriales</taxon>
        <taxon>Sphingobacteriaceae</taxon>
        <taxon>Pedobacter</taxon>
    </lineage>
</organism>
<dbReference type="STRING" id="475255.SAMN04488101_101709"/>
<dbReference type="Gene3D" id="2.40.30.170">
    <property type="match status" value="1"/>
</dbReference>
<gene>
    <name evidence="1" type="ORF">SAMN04488101_101709</name>
</gene>
<evidence type="ECO:0000313" key="2">
    <source>
        <dbReference type="Proteomes" id="UP000192678"/>
    </source>
</evidence>
<proteinExistence type="predicted"/>
<sequence>MKNIATLIVLVLVFGLTKAQSNREDIEIRWPKAEGWEFDEKLSVQTDFSRRHYKWDVKDDRKDSWQKVVMILNDDITEYTKPLDSIDVSHDLLKDKGILYTLLGENKIKPNPYRLISLENRTLKSEQTPVSTLIYIIDGKTCRHMVLVSMKTKKFPASFLKQWSEILLSSQIIPSRDGNFELTDDAYLDNKKVNGVSEFCVTASFKSNQVGHLLNGQSAKIVVDDFPELSLSGKVSEISNVKNAFPLSSPSSQSGNDVKRVERFTVTITVELPPADKDKFKDRMNCTVRVSTAPKK</sequence>
<keyword evidence="2" id="KW-1185">Reference proteome</keyword>
<reference evidence="1 2" key="1">
    <citation type="submission" date="2017-04" db="EMBL/GenBank/DDBJ databases">
        <authorList>
            <person name="Afonso C.L."/>
            <person name="Miller P.J."/>
            <person name="Scott M.A."/>
            <person name="Spackman E."/>
            <person name="Goraichik I."/>
            <person name="Dimitrov K.M."/>
            <person name="Suarez D.L."/>
            <person name="Swayne D.E."/>
        </authorList>
    </citation>
    <scope>NUCLEOTIDE SEQUENCE [LARGE SCALE GENOMIC DNA]</scope>
    <source>
        <strain evidence="1 2">DSM 19625</strain>
    </source>
</reference>
<dbReference type="EMBL" id="FWYB01000001">
    <property type="protein sequence ID" value="SMC61246.1"/>
    <property type="molecule type" value="Genomic_DNA"/>
</dbReference>
<accession>A0A1W2AKP2</accession>
<evidence type="ECO:0000313" key="1">
    <source>
        <dbReference type="EMBL" id="SMC61246.1"/>
    </source>
</evidence>
<name>A0A1W2AKP2_9SPHI</name>
<dbReference type="OrthoDB" id="746254at2"/>
<dbReference type="RefSeq" id="WP_084287263.1">
    <property type="nucleotide sequence ID" value="NZ_FWYB01000001.1"/>
</dbReference>
<dbReference type="AlphaFoldDB" id="A0A1W2AKP2"/>
<protein>
    <recommendedName>
        <fullName evidence="3">HlyD family secretion protein</fullName>
    </recommendedName>
</protein>
<evidence type="ECO:0008006" key="3">
    <source>
        <dbReference type="Google" id="ProtNLM"/>
    </source>
</evidence>
<dbReference type="Proteomes" id="UP000192678">
    <property type="component" value="Unassembled WGS sequence"/>
</dbReference>